<dbReference type="EMBL" id="CP003378">
    <property type="protein sequence ID" value="AFZ69877.1"/>
    <property type="molecule type" value="Genomic_DNA"/>
</dbReference>
<evidence type="ECO:0000313" key="9">
    <source>
        <dbReference type="Proteomes" id="UP000010469"/>
    </source>
</evidence>
<dbReference type="GO" id="GO:0005886">
    <property type="term" value="C:plasma membrane"/>
    <property type="evidence" value="ECO:0007669"/>
    <property type="project" value="TreeGrafter"/>
</dbReference>
<dbReference type="RefSeq" id="WP_015231775.1">
    <property type="nucleotide sequence ID" value="NC_019791.1"/>
</dbReference>
<keyword evidence="9" id="KW-1185">Reference proteome</keyword>
<feature type="transmembrane region" description="Helical" evidence="7">
    <location>
        <begin position="80"/>
        <end position="103"/>
    </location>
</feature>
<evidence type="ECO:0000256" key="1">
    <source>
        <dbReference type="ARBA" id="ARBA00004141"/>
    </source>
</evidence>
<dbReference type="STRING" id="1056495.Calag_0088"/>
<evidence type="ECO:0000256" key="7">
    <source>
        <dbReference type="SAM" id="Phobius"/>
    </source>
</evidence>
<dbReference type="GeneID" id="14211348"/>
<reference evidence="9" key="1">
    <citation type="submission" date="2012-03" db="EMBL/GenBank/DDBJ databases">
        <title>Complete genome of Caldisphaera lagunensis DSM 15908.</title>
        <authorList>
            <person name="Lucas S."/>
            <person name="Copeland A."/>
            <person name="Lapidus A."/>
            <person name="Glavina del Rio T."/>
            <person name="Dalin E."/>
            <person name="Tice H."/>
            <person name="Bruce D."/>
            <person name="Goodwin L."/>
            <person name="Pitluck S."/>
            <person name="Peters L."/>
            <person name="Mikhailova N."/>
            <person name="Teshima H."/>
            <person name="Kyrpides N."/>
            <person name="Mavromatis K."/>
            <person name="Ivanova N."/>
            <person name="Brettin T."/>
            <person name="Detter J.C."/>
            <person name="Han C."/>
            <person name="Larimer F."/>
            <person name="Land M."/>
            <person name="Hauser L."/>
            <person name="Markowitz V."/>
            <person name="Cheng J.-F."/>
            <person name="Hugenholtz P."/>
            <person name="Woyke T."/>
            <person name="Wu D."/>
            <person name="Spring S."/>
            <person name="Schroeder M."/>
            <person name="Brambilla E."/>
            <person name="Klenk H.-P."/>
            <person name="Eisen J.A."/>
        </authorList>
    </citation>
    <scope>NUCLEOTIDE SEQUENCE [LARGE SCALE GENOMIC DNA]</scope>
    <source>
        <strain evidence="9">DSM 15908 / JCM 11604 / IC-154</strain>
    </source>
</reference>
<evidence type="ECO:0000256" key="4">
    <source>
        <dbReference type="ARBA" id="ARBA00022692"/>
    </source>
</evidence>
<evidence type="ECO:0000313" key="8">
    <source>
        <dbReference type="EMBL" id="AFZ69877.1"/>
    </source>
</evidence>
<dbReference type="GO" id="GO:0022857">
    <property type="term" value="F:transmembrane transporter activity"/>
    <property type="evidence" value="ECO:0007669"/>
    <property type="project" value="InterPro"/>
</dbReference>
<comment type="similarity">
    <text evidence="2">Belongs to the sodium:solute symporter (SSF) (TC 2.A.21) family.</text>
</comment>
<protein>
    <submittedName>
        <fullName evidence="8">Na+/proline symporter</fullName>
    </submittedName>
</protein>
<feature type="transmembrane region" description="Helical" evidence="7">
    <location>
        <begin position="124"/>
        <end position="144"/>
    </location>
</feature>
<feature type="transmembrane region" description="Helical" evidence="7">
    <location>
        <begin position="238"/>
        <end position="263"/>
    </location>
</feature>
<feature type="transmembrane region" description="Helical" evidence="7">
    <location>
        <begin position="385"/>
        <end position="404"/>
    </location>
</feature>
<dbReference type="KEGG" id="clg:Calag_0088"/>
<dbReference type="AlphaFoldDB" id="L0A9Q3"/>
<feature type="transmembrane region" description="Helical" evidence="7">
    <location>
        <begin position="344"/>
        <end position="365"/>
    </location>
</feature>
<keyword evidence="4 7" id="KW-0812">Transmembrane</keyword>
<accession>L0A9Q3</accession>
<evidence type="ECO:0000256" key="5">
    <source>
        <dbReference type="ARBA" id="ARBA00022989"/>
    </source>
</evidence>
<sequence precursor="true">MITASGLQMLITFIVLFIAFAIVGFLGSRFRRADLTQLHEWGLGGRRLGTAFQFFLQGADWFTAYSILAIPSAVFALGAYGFFGVAYQAMVFTWASVFMPRLWRLSKNKGYITIADYARGEFNSILLSLSVVVLGIFATLFYIALQVDGLYAILGTMFLESFGISPVSAAFKEYSVLILFIAFVVIAAFSFTSGVRGVSLGAVFKDILVWLGLLTVIVATLYYTHGFNNIFSGMPSKYVALPSVQALAFSTSMLGVVFSAYLWPHNVTGSWAAQNEERLLKGYSLTILYAIPLALADIMAIAVYKIPSVHSFVFQFPASSRGLYVIPGLLVSLVPSWLTGIALLGIFVGGLVPAALMAVTVGNMVGRDLSRMIKPNISGKGQTQIAKWSAVGFTLLSLALLQVIPMTYAFQFYLIGAEIILQFLPIAVIHPFIKFIRKEFAIAGIWIGTIVSIYTTLYANHFKVISTTLYHDIYIGFIGLFINIIIVLFSLAFPKK</sequence>
<feature type="transmembrane region" description="Helical" evidence="7">
    <location>
        <begin position="6"/>
        <end position="27"/>
    </location>
</feature>
<feature type="transmembrane region" description="Helical" evidence="7">
    <location>
        <begin position="318"/>
        <end position="338"/>
    </location>
</feature>
<dbReference type="OrthoDB" id="19182at2157"/>
<dbReference type="Gene3D" id="1.20.1730.10">
    <property type="entry name" value="Sodium/glucose cotransporter"/>
    <property type="match status" value="1"/>
</dbReference>
<organism evidence="8 9">
    <name type="scientific">Caldisphaera lagunensis (strain DSM 15908 / JCM 11604 / ANMR 0165 / IC-154)</name>
    <dbReference type="NCBI Taxonomy" id="1056495"/>
    <lineage>
        <taxon>Archaea</taxon>
        <taxon>Thermoproteota</taxon>
        <taxon>Thermoprotei</taxon>
        <taxon>Acidilobales</taxon>
        <taxon>Caldisphaeraceae</taxon>
        <taxon>Caldisphaera</taxon>
    </lineage>
</organism>
<dbReference type="PANTHER" id="PTHR48086:SF8">
    <property type="entry name" value="MONOCARBOXYLIC ACID PERMEASE"/>
    <property type="match status" value="1"/>
</dbReference>
<feature type="transmembrane region" description="Helical" evidence="7">
    <location>
        <begin position="440"/>
        <end position="461"/>
    </location>
</feature>
<feature type="transmembrane region" description="Helical" evidence="7">
    <location>
        <begin position="207"/>
        <end position="226"/>
    </location>
</feature>
<evidence type="ECO:0000256" key="2">
    <source>
        <dbReference type="ARBA" id="ARBA00006434"/>
    </source>
</evidence>
<evidence type="ECO:0000256" key="3">
    <source>
        <dbReference type="ARBA" id="ARBA00022448"/>
    </source>
</evidence>
<evidence type="ECO:0000256" key="6">
    <source>
        <dbReference type="ARBA" id="ARBA00023136"/>
    </source>
</evidence>
<dbReference type="InterPro" id="IPR001734">
    <property type="entry name" value="Na/solute_symporter"/>
</dbReference>
<dbReference type="InParanoid" id="L0A9Q3"/>
<comment type="subcellular location">
    <subcellularLocation>
        <location evidence="1">Membrane</location>
        <topology evidence="1">Multi-pass membrane protein</topology>
    </subcellularLocation>
</comment>
<feature type="transmembrane region" description="Helical" evidence="7">
    <location>
        <begin position="410"/>
        <end position="433"/>
    </location>
</feature>
<keyword evidence="3" id="KW-0813">Transport</keyword>
<feature type="transmembrane region" description="Helical" evidence="7">
    <location>
        <begin position="176"/>
        <end position="195"/>
    </location>
</feature>
<name>L0A9Q3_CALLD</name>
<dbReference type="InterPro" id="IPR038377">
    <property type="entry name" value="Na/Glc_symporter_sf"/>
</dbReference>
<feature type="transmembrane region" description="Helical" evidence="7">
    <location>
        <begin position="150"/>
        <end position="169"/>
    </location>
</feature>
<feature type="transmembrane region" description="Helical" evidence="7">
    <location>
        <begin position="473"/>
        <end position="493"/>
    </location>
</feature>
<dbReference type="InterPro" id="IPR050277">
    <property type="entry name" value="Sodium:Solute_Symporter"/>
</dbReference>
<feature type="transmembrane region" description="Helical" evidence="7">
    <location>
        <begin position="283"/>
        <end position="306"/>
    </location>
</feature>
<proteinExistence type="inferred from homology"/>
<dbReference type="PANTHER" id="PTHR48086">
    <property type="entry name" value="SODIUM/PROLINE SYMPORTER-RELATED"/>
    <property type="match status" value="1"/>
</dbReference>
<keyword evidence="6 7" id="KW-0472">Membrane</keyword>
<dbReference type="eggNOG" id="arCOG01316">
    <property type="taxonomic scope" value="Archaea"/>
</dbReference>
<gene>
    <name evidence="8" type="ordered locus">Calag_0088</name>
</gene>
<dbReference type="PROSITE" id="PS50283">
    <property type="entry name" value="NA_SOLUT_SYMP_3"/>
    <property type="match status" value="1"/>
</dbReference>
<feature type="transmembrane region" description="Helical" evidence="7">
    <location>
        <begin position="48"/>
        <end position="68"/>
    </location>
</feature>
<dbReference type="Proteomes" id="UP000010469">
    <property type="component" value="Chromosome"/>
</dbReference>
<keyword evidence="5 7" id="KW-1133">Transmembrane helix</keyword>
<dbReference type="HOGENOM" id="CLU_018808_15_0_2"/>